<dbReference type="EMBL" id="QTSX02000935">
    <property type="protein sequence ID" value="KAJ9083765.1"/>
    <property type="molecule type" value="Genomic_DNA"/>
</dbReference>
<name>A0ACC2UAA2_9FUNG</name>
<gene>
    <name evidence="1" type="ORF">DSO57_1031389</name>
</gene>
<proteinExistence type="predicted"/>
<sequence>MATVNIIIVEMGAVTMSNSGKTKNCHFCSPEQIQPGPAALKTLSQDPCPAGKPPMDTKSAKSKKEKSHVHTNPTLSSLSDLPSQLQPSRQPGNQATAPSRD</sequence>
<evidence type="ECO:0000313" key="1">
    <source>
        <dbReference type="EMBL" id="KAJ9083765.1"/>
    </source>
</evidence>
<evidence type="ECO:0000313" key="2">
    <source>
        <dbReference type="Proteomes" id="UP001165960"/>
    </source>
</evidence>
<accession>A0ACC2UAA2</accession>
<dbReference type="Proteomes" id="UP001165960">
    <property type="component" value="Unassembled WGS sequence"/>
</dbReference>
<reference evidence="1" key="1">
    <citation type="submission" date="2022-04" db="EMBL/GenBank/DDBJ databases">
        <title>Genome of the entomopathogenic fungus Entomophthora muscae.</title>
        <authorList>
            <person name="Elya C."/>
            <person name="Lovett B.R."/>
            <person name="Lee E."/>
            <person name="Macias A.M."/>
            <person name="Hajek A.E."/>
            <person name="De Bivort B.L."/>
            <person name="Kasson M.T."/>
            <person name="De Fine Licht H.H."/>
            <person name="Stajich J.E."/>
        </authorList>
    </citation>
    <scope>NUCLEOTIDE SEQUENCE</scope>
    <source>
        <strain evidence="1">Berkeley</strain>
    </source>
</reference>
<keyword evidence="2" id="KW-1185">Reference proteome</keyword>
<organism evidence="1 2">
    <name type="scientific">Entomophthora muscae</name>
    <dbReference type="NCBI Taxonomy" id="34485"/>
    <lineage>
        <taxon>Eukaryota</taxon>
        <taxon>Fungi</taxon>
        <taxon>Fungi incertae sedis</taxon>
        <taxon>Zoopagomycota</taxon>
        <taxon>Entomophthoromycotina</taxon>
        <taxon>Entomophthoromycetes</taxon>
        <taxon>Entomophthorales</taxon>
        <taxon>Entomophthoraceae</taxon>
        <taxon>Entomophthora</taxon>
    </lineage>
</organism>
<comment type="caution">
    <text evidence="1">The sequence shown here is derived from an EMBL/GenBank/DDBJ whole genome shotgun (WGS) entry which is preliminary data.</text>
</comment>
<protein>
    <submittedName>
        <fullName evidence="1">Uncharacterized protein</fullName>
    </submittedName>
</protein>